<organism evidence="1 2">
    <name type="scientific">Candidatus Sulfobium mesophilum</name>
    <dbReference type="NCBI Taxonomy" id="2016548"/>
    <lineage>
        <taxon>Bacteria</taxon>
        <taxon>Pseudomonadati</taxon>
        <taxon>Nitrospirota</taxon>
        <taxon>Nitrospiria</taxon>
        <taxon>Nitrospirales</taxon>
        <taxon>Nitrospiraceae</taxon>
        <taxon>Candidatus Sulfobium</taxon>
    </lineage>
</organism>
<dbReference type="Proteomes" id="UP000245125">
    <property type="component" value="Unassembled WGS sequence"/>
</dbReference>
<proteinExistence type="predicted"/>
<name>A0A2U3QE07_9BACT</name>
<dbReference type="EMBL" id="OUUY01000006">
    <property type="protein sequence ID" value="SPP99648.1"/>
    <property type="molecule type" value="Genomic_DNA"/>
</dbReference>
<gene>
    <name evidence="1" type="ORF">NBG4_1030004</name>
</gene>
<protein>
    <submittedName>
        <fullName evidence="1">Uncharacterized protein</fullName>
    </submittedName>
</protein>
<dbReference type="AlphaFoldDB" id="A0A2U3QE07"/>
<reference evidence="2" key="1">
    <citation type="submission" date="2018-03" db="EMBL/GenBank/DDBJ databases">
        <authorList>
            <person name="Zecchin S."/>
        </authorList>
    </citation>
    <scope>NUCLEOTIDE SEQUENCE [LARGE SCALE GENOMIC DNA]</scope>
</reference>
<accession>A0A2U3QE07</accession>
<sequence length="90" mass="10183">MKKCPHLQKWTVSSCRADKKPYVPSIYELKEYCTEEGHERCPLYRELTHSRTTATLSGQGGRGDMGLSGRPSDIFYGMGIFCRADKGEFS</sequence>
<evidence type="ECO:0000313" key="1">
    <source>
        <dbReference type="EMBL" id="SPP99648.1"/>
    </source>
</evidence>
<keyword evidence="2" id="KW-1185">Reference proteome</keyword>
<evidence type="ECO:0000313" key="2">
    <source>
        <dbReference type="Proteomes" id="UP000245125"/>
    </source>
</evidence>